<feature type="transmembrane region" description="Helical" evidence="8">
    <location>
        <begin position="661"/>
        <end position="684"/>
    </location>
</feature>
<evidence type="ECO:0000256" key="7">
    <source>
        <dbReference type="SAM" id="MobiDB-lite"/>
    </source>
</evidence>
<feature type="transmembrane region" description="Helical" evidence="8">
    <location>
        <begin position="474"/>
        <end position="492"/>
    </location>
</feature>
<dbReference type="Proteomes" id="UP000275078">
    <property type="component" value="Unassembled WGS sequence"/>
</dbReference>
<feature type="region of interest" description="Disordered" evidence="7">
    <location>
        <begin position="1"/>
        <end position="60"/>
    </location>
</feature>
<dbReference type="InterPro" id="IPR045035">
    <property type="entry name" value="YSL-like"/>
</dbReference>
<feature type="transmembrane region" description="Helical" evidence="8">
    <location>
        <begin position="498"/>
        <end position="516"/>
    </location>
</feature>
<sequence length="780" mass="84352">MDIKTNVDEKHNAHTNMDSTPSSPSSTNKEHDVRKTEVVDPEVLHIGSGSETDESEDSEMDPFVPFPDMEIEEGNPLTVRAVVIGCLLGGLVNASNTYLGLKTGWGFPVNLFGAILGFSILKSLSATFPHVPILGGKFGPKENAIIQTAATAAGGLSPMFVSAIPALYRLNLLGDSPSVDFPRLLTFTIVAGYYGLFFSTPLRKYFLVDMARELHAIFPTATATALSIRGLHSVGADSKRKASKMARGLLIALFGSIVFKIVAPYAPGILWDWHIFSWFFVWSGYSNYAIVIENWTWVFQWTPAFIGTGMLAGMNTAVSFFSGNIICWAIIGPILIKTGTAVGKPFGYAPDEPGYEKWHRRVNYMSLTGVADPSDPTGMTKLSLKDAPSPRYWLLWPGVAVMVAASFAEIGVQYKYIWAALVSGAKGTLGAVEKSLNKFGKESAFLQRISQQKEKREGALEDPFPESEQVRSSFWSIPLVFTIIFTVVILALQFKLPVGLSLFSIVLGFFFAFLAVQATGTTDITPTTATGKASQFILGGCTSGYVVAGNEASITSAQRLNIMGGAVSIGASQAATDMVMDFRVGYLLRCPPRLQWYAQIIGTIVAIFLAPGMFVLFTKAYPCIIDQSIDQCTFIVPSSASWQAVTMAVTDPTFPVPKSSWVFAIIISLVAIATTIFKYVYLIGERAKYRVYMPNYMAMGLAFVLPTTTYGNAMMFGALIAHFWMKLYPKNHQIYCYAIAAGAIAGEGLGGCIGAVLQIAGVGGQQYGSAVGCPGDEYCG</sequence>
<feature type="transmembrane region" description="Helical" evidence="8">
    <location>
        <begin position="596"/>
        <end position="617"/>
    </location>
</feature>
<proteinExistence type="inferred from homology"/>
<evidence type="ECO:0000256" key="5">
    <source>
        <dbReference type="ARBA" id="ARBA00022989"/>
    </source>
</evidence>
<accession>A0A3N4IGQ5</accession>
<dbReference type="PANTHER" id="PTHR31645:SF3">
    <property type="entry name" value="OLIGOPEPTIDE TRANSPORTER"/>
    <property type="match status" value="1"/>
</dbReference>
<feature type="compositionally biased region" description="Basic and acidic residues" evidence="7">
    <location>
        <begin position="1"/>
        <end position="12"/>
    </location>
</feature>
<keyword evidence="4 8" id="KW-0812">Transmembrane</keyword>
<organism evidence="9 10">
    <name type="scientific">Ascobolus immersus RN42</name>
    <dbReference type="NCBI Taxonomy" id="1160509"/>
    <lineage>
        <taxon>Eukaryota</taxon>
        <taxon>Fungi</taxon>
        <taxon>Dikarya</taxon>
        <taxon>Ascomycota</taxon>
        <taxon>Pezizomycotina</taxon>
        <taxon>Pezizomycetes</taxon>
        <taxon>Pezizales</taxon>
        <taxon>Ascobolaceae</taxon>
        <taxon>Ascobolus</taxon>
    </lineage>
</organism>
<feature type="transmembrane region" description="Helical" evidence="8">
    <location>
        <begin position="392"/>
        <end position="412"/>
    </location>
</feature>
<dbReference type="InterPro" id="IPR004813">
    <property type="entry name" value="OPT"/>
</dbReference>
<name>A0A3N4IGQ5_ASCIM</name>
<evidence type="ECO:0000313" key="10">
    <source>
        <dbReference type="Proteomes" id="UP000275078"/>
    </source>
</evidence>
<keyword evidence="5 8" id="KW-1133">Transmembrane helix</keyword>
<evidence type="ECO:0000256" key="2">
    <source>
        <dbReference type="ARBA" id="ARBA00008807"/>
    </source>
</evidence>
<evidence type="ECO:0000256" key="3">
    <source>
        <dbReference type="ARBA" id="ARBA00022448"/>
    </source>
</evidence>
<evidence type="ECO:0000313" key="9">
    <source>
        <dbReference type="EMBL" id="RPA85009.1"/>
    </source>
</evidence>
<dbReference type="STRING" id="1160509.A0A3N4IGQ5"/>
<dbReference type="OrthoDB" id="77405at2759"/>
<keyword evidence="6 8" id="KW-0472">Membrane</keyword>
<dbReference type="Pfam" id="PF03169">
    <property type="entry name" value="OPT"/>
    <property type="match status" value="1"/>
</dbReference>
<feature type="transmembrane region" description="Helical" evidence="8">
    <location>
        <begin position="737"/>
        <end position="757"/>
    </location>
</feature>
<feature type="compositionally biased region" description="Polar residues" evidence="7">
    <location>
        <begin position="14"/>
        <end position="27"/>
    </location>
</feature>
<gene>
    <name evidence="9" type="ORF">BJ508DRAFT_323196</name>
</gene>
<comment type="similarity">
    <text evidence="2">Belongs to the oligopeptide OPT transporter family.</text>
</comment>
<keyword evidence="3" id="KW-0813">Transport</keyword>
<dbReference type="GO" id="GO:0000329">
    <property type="term" value="C:fungal-type vacuole membrane"/>
    <property type="evidence" value="ECO:0007669"/>
    <property type="project" value="TreeGrafter"/>
</dbReference>
<protein>
    <submittedName>
        <fullName evidence="9">OPT superfamily oligopeptide transporter</fullName>
    </submittedName>
</protein>
<evidence type="ECO:0000256" key="1">
    <source>
        <dbReference type="ARBA" id="ARBA00004141"/>
    </source>
</evidence>
<keyword evidence="10" id="KW-1185">Reference proteome</keyword>
<feature type="transmembrane region" description="Helical" evidence="8">
    <location>
        <begin position="144"/>
        <end position="164"/>
    </location>
</feature>
<dbReference type="AlphaFoldDB" id="A0A3N4IGQ5"/>
<feature type="transmembrane region" description="Helical" evidence="8">
    <location>
        <begin position="77"/>
        <end position="99"/>
    </location>
</feature>
<feature type="transmembrane region" description="Helical" evidence="8">
    <location>
        <begin position="184"/>
        <end position="202"/>
    </location>
</feature>
<feature type="compositionally biased region" description="Basic and acidic residues" evidence="7">
    <location>
        <begin position="28"/>
        <end position="38"/>
    </location>
</feature>
<feature type="compositionally biased region" description="Acidic residues" evidence="7">
    <location>
        <begin position="51"/>
        <end position="60"/>
    </location>
</feature>
<evidence type="ECO:0000256" key="6">
    <source>
        <dbReference type="ARBA" id="ARBA00023136"/>
    </source>
</evidence>
<dbReference type="GO" id="GO:0035673">
    <property type="term" value="F:oligopeptide transmembrane transporter activity"/>
    <property type="evidence" value="ECO:0007669"/>
    <property type="project" value="InterPro"/>
</dbReference>
<comment type="subcellular location">
    <subcellularLocation>
        <location evidence="1">Membrane</location>
        <topology evidence="1">Multi-pass membrane protein</topology>
    </subcellularLocation>
</comment>
<feature type="transmembrane region" description="Helical" evidence="8">
    <location>
        <begin position="696"/>
        <end position="725"/>
    </location>
</feature>
<evidence type="ECO:0000256" key="8">
    <source>
        <dbReference type="SAM" id="Phobius"/>
    </source>
</evidence>
<feature type="transmembrane region" description="Helical" evidence="8">
    <location>
        <begin position="248"/>
        <end position="267"/>
    </location>
</feature>
<dbReference type="EMBL" id="ML119656">
    <property type="protein sequence ID" value="RPA85009.1"/>
    <property type="molecule type" value="Genomic_DNA"/>
</dbReference>
<feature type="transmembrane region" description="Helical" evidence="8">
    <location>
        <begin position="273"/>
        <end position="292"/>
    </location>
</feature>
<evidence type="ECO:0000256" key="4">
    <source>
        <dbReference type="ARBA" id="ARBA00022692"/>
    </source>
</evidence>
<feature type="transmembrane region" description="Helical" evidence="8">
    <location>
        <begin position="304"/>
        <end position="331"/>
    </location>
</feature>
<reference evidence="9 10" key="1">
    <citation type="journal article" date="2018" name="Nat. Ecol. Evol.">
        <title>Pezizomycetes genomes reveal the molecular basis of ectomycorrhizal truffle lifestyle.</title>
        <authorList>
            <person name="Murat C."/>
            <person name="Payen T."/>
            <person name="Noel B."/>
            <person name="Kuo A."/>
            <person name="Morin E."/>
            <person name="Chen J."/>
            <person name="Kohler A."/>
            <person name="Krizsan K."/>
            <person name="Balestrini R."/>
            <person name="Da Silva C."/>
            <person name="Montanini B."/>
            <person name="Hainaut M."/>
            <person name="Levati E."/>
            <person name="Barry K.W."/>
            <person name="Belfiori B."/>
            <person name="Cichocki N."/>
            <person name="Clum A."/>
            <person name="Dockter R.B."/>
            <person name="Fauchery L."/>
            <person name="Guy J."/>
            <person name="Iotti M."/>
            <person name="Le Tacon F."/>
            <person name="Lindquist E.A."/>
            <person name="Lipzen A."/>
            <person name="Malagnac F."/>
            <person name="Mello A."/>
            <person name="Molinier V."/>
            <person name="Miyauchi S."/>
            <person name="Poulain J."/>
            <person name="Riccioni C."/>
            <person name="Rubini A."/>
            <person name="Sitrit Y."/>
            <person name="Splivallo R."/>
            <person name="Traeger S."/>
            <person name="Wang M."/>
            <person name="Zifcakova L."/>
            <person name="Wipf D."/>
            <person name="Zambonelli A."/>
            <person name="Paolocci F."/>
            <person name="Nowrousian M."/>
            <person name="Ottonello S."/>
            <person name="Baldrian P."/>
            <person name="Spatafora J.W."/>
            <person name="Henrissat B."/>
            <person name="Nagy L.G."/>
            <person name="Aury J.M."/>
            <person name="Wincker P."/>
            <person name="Grigoriev I.V."/>
            <person name="Bonfante P."/>
            <person name="Martin F.M."/>
        </authorList>
    </citation>
    <scope>NUCLEOTIDE SEQUENCE [LARGE SCALE GENOMIC DNA]</scope>
    <source>
        <strain evidence="9 10">RN42</strain>
    </source>
</reference>
<dbReference type="PANTHER" id="PTHR31645">
    <property type="entry name" value="OLIGOPEPTIDE TRANSPORTER YGL114W-RELATED"/>
    <property type="match status" value="1"/>
</dbReference>
<feature type="transmembrane region" description="Helical" evidence="8">
    <location>
        <begin position="105"/>
        <end position="124"/>
    </location>
</feature>